<dbReference type="InterPro" id="IPR050491">
    <property type="entry name" value="AmpC-like"/>
</dbReference>
<dbReference type="SUPFAM" id="SSF56601">
    <property type="entry name" value="beta-lactamase/transpeptidase-like"/>
    <property type="match status" value="1"/>
</dbReference>
<evidence type="ECO:0000313" key="3">
    <source>
        <dbReference type="Proteomes" id="UP000316096"/>
    </source>
</evidence>
<accession>A0A543CII6</accession>
<comment type="caution">
    <text evidence="2">The sequence shown here is derived from an EMBL/GenBank/DDBJ whole genome shotgun (WGS) entry which is preliminary data.</text>
</comment>
<dbReference type="Gene3D" id="3.40.710.10">
    <property type="entry name" value="DD-peptidase/beta-lactamase superfamily"/>
    <property type="match status" value="1"/>
</dbReference>
<protein>
    <submittedName>
        <fullName evidence="2">D-alanyl-D-alanine carboxypeptidase</fullName>
    </submittedName>
</protein>
<dbReference type="AlphaFoldDB" id="A0A543CII6"/>
<dbReference type="Pfam" id="PF00144">
    <property type="entry name" value="Beta-lactamase"/>
    <property type="match status" value="1"/>
</dbReference>
<keyword evidence="2" id="KW-0378">Hydrolase</keyword>
<dbReference type="InterPro" id="IPR001466">
    <property type="entry name" value="Beta-lactam-related"/>
</dbReference>
<keyword evidence="2" id="KW-0121">Carboxypeptidase</keyword>
<proteinExistence type="predicted"/>
<feature type="domain" description="Beta-lactamase-related" evidence="1">
    <location>
        <begin position="68"/>
        <end position="399"/>
    </location>
</feature>
<keyword evidence="2" id="KW-0645">Protease</keyword>
<dbReference type="EMBL" id="VFOZ01000001">
    <property type="protein sequence ID" value="TQL96912.1"/>
    <property type="molecule type" value="Genomic_DNA"/>
</dbReference>
<name>A0A543CII6_9ACTN</name>
<dbReference type="InterPro" id="IPR012338">
    <property type="entry name" value="Beta-lactam/transpept-like"/>
</dbReference>
<dbReference type="GO" id="GO:0004180">
    <property type="term" value="F:carboxypeptidase activity"/>
    <property type="evidence" value="ECO:0007669"/>
    <property type="project" value="UniProtKB-KW"/>
</dbReference>
<dbReference type="PANTHER" id="PTHR46825:SF7">
    <property type="entry name" value="D-ALANYL-D-ALANINE CARBOXYPEPTIDASE"/>
    <property type="match status" value="1"/>
</dbReference>
<reference evidence="2 3" key="1">
    <citation type="submission" date="2019-06" db="EMBL/GenBank/DDBJ databases">
        <title>Sequencing the genomes of 1000 actinobacteria strains.</title>
        <authorList>
            <person name="Klenk H.-P."/>
        </authorList>
    </citation>
    <scope>NUCLEOTIDE SEQUENCE [LARGE SCALE GENOMIC DNA]</scope>
    <source>
        <strain evidence="2 3">DSM 102200</strain>
    </source>
</reference>
<gene>
    <name evidence="2" type="ORF">FB559_2465</name>
</gene>
<keyword evidence="3" id="KW-1185">Reference proteome</keyword>
<evidence type="ECO:0000259" key="1">
    <source>
        <dbReference type="Pfam" id="PF00144"/>
    </source>
</evidence>
<sequence length="411" mass="43383">MGWAIRPAASTPTIEAMRKHLAAIGAVLAIAGSASTASAAVRPSSDPLPPLDPAVLQAAISGLPNATVTGALINVTGSAGQWSGTSGVRDVKSGKPVAADGNFRVGSISKVFTAVVVLQLAAEHEIDLDRSVQHYMPGLLPASIPAITVRELLNHTSGLPDGTLGGGDAQWFVDHRLDSWTPQQIVADAVKYPMKFAPGTEQDYNGTNYYIAGMLIERVTGNSYAQEVRNRIIKPLSLHNTYVLDRHDPRLPGPHSHGYVALTKDGTTTLHDVSEQSPFPWAEGGLISNSGDLTRFVSAIFKGRLVPSSELDEMFTVPKVKYLGTDNCVIGPDAGQACYSAGLMKATMPNGLTGWGKTGSRPGYTSGLFATRDLSRVLVYSMNPTGNKDGSEMPYVIKIASAAFDPSLAGN</sequence>
<evidence type="ECO:0000313" key="2">
    <source>
        <dbReference type="EMBL" id="TQL96912.1"/>
    </source>
</evidence>
<dbReference type="PANTHER" id="PTHR46825">
    <property type="entry name" value="D-ALANYL-D-ALANINE-CARBOXYPEPTIDASE/ENDOPEPTIDASE AMPH"/>
    <property type="match status" value="1"/>
</dbReference>
<organism evidence="2 3">
    <name type="scientific">Actinoallomurus bryophytorum</name>
    <dbReference type="NCBI Taxonomy" id="1490222"/>
    <lineage>
        <taxon>Bacteria</taxon>
        <taxon>Bacillati</taxon>
        <taxon>Actinomycetota</taxon>
        <taxon>Actinomycetes</taxon>
        <taxon>Streptosporangiales</taxon>
        <taxon>Thermomonosporaceae</taxon>
        <taxon>Actinoallomurus</taxon>
    </lineage>
</organism>
<dbReference type="Proteomes" id="UP000316096">
    <property type="component" value="Unassembled WGS sequence"/>
</dbReference>